<dbReference type="InterPro" id="IPR029068">
    <property type="entry name" value="Glyas_Bleomycin-R_OHBP_Dase"/>
</dbReference>
<sequence>MEDFLPAAALGHFVMKVQNIEESYQFYVGLGLRAFDKFPGLAIVELRGGTHLLLFQKDDSQSRTLQNSHVGQRPDFGSEKIDLMIAGRTKAELELYRIGLIDKGYSPSVIPDDDLYGHHYFSIQDPDGNGVSFYTNHCSDKPV</sequence>
<dbReference type="InterPro" id="IPR004360">
    <property type="entry name" value="Glyas_Fos-R_dOase_dom"/>
</dbReference>
<feature type="domain" description="VOC" evidence="1">
    <location>
        <begin position="9"/>
        <end position="136"/>
    </location>
</feature>
<organism evidence="2 3">
    <name type="scientific">Collimonas rhizosphaerae</name>
    <dbReference type="NCBI Taxonomy" id="3126357"/>
    <lineage>
        <taxon>Bacteria</taxon>
        <taxon>Pseudomonadati</taxon>
        <taxon>Pseudomonadota</taxon>
        <taxon>Betaproteobacteria</taxon>
        <taxon>Burkholderiales</taxon>
        <taxon>Oxalobacteraceae</taxon>
        <taxon>Collimonas</taxon>
    </lineage>
</organism>
<accession>A0ABU9PQL6</accession>
<comment type="caution">
    <text evidence="2">The sequence shown here is derived from an EMBL/GenBank/DDBJ whole genome shotgun (WGS) entry which is preliminary data.</text>
</comment>
<protein>
    <submittedName>
        <fullName evidence="2">VOC family protein</fullName>
    </submittedName>
</protein>
<dbReference type="EMBL" id="JBANDC010000002">
    <property type="protein sequence ID" value="MEM4986282.1"/>
    <property type="molecule type" value="Genomic_DNA"/>
</dbReference>
<dbReference type="InterPro" id="IPR037523">
    <property type="entry name" value="VOC_core"/>
</dbReference>
<proteinExistence type="predicted"/>
<dbReference type="Pfam" id="PF00903">
    <property type="entry name" value="Glyoxalase"/>
    <property type="match status" value="1"/>
</dbReference>
<dbReference type="PROSITE" id="PS51819">
    <property type="entry name" value="VOC"/>
    <property type="match status" value="1"/>
</dbReference>
<dbReference type="Gene3D" id="3.10.180.10">
    <property type="entry name" value="2,3-Dihydroxybiphenyl 1,2-Dioxygenase, domain 1"/>
    <property type="match status" value="1"/>
</dbReference>
<keyword evidence="3" id="KW-1185">Reference proteome</keyword>
<dbReference type="SUPFAM" id="SSF54593">
    <property type="entry name" value="Glyoxalase/Bleomycin resistance protein/Dihydroxybiphenyl dioxygenase"/>
    <property type="match status" value="1"/>
</dbReference>
<name>A0ABU9PQL6_9BURK</name>
<dbReference type="RefSeq" id="WP_342828104.1">
    <property type="nucleotide sequence ID" value="NZ_JBANDC010000002.1"/>
</dbReference>
<gene>
    <name evidence="2" type="ORF">V8G57_02665</name>
</gene>
<evidence type="ECO:0000313" key="2">
    <source>
        <dbReference type="EMBL" id="MEM4986282.1"/>
    </source>
</evidence>
<evidence type="ECO:0000259" key="1">
    <source>
        <dbReference type="PROSITE" id="PS51819"/>
    </source>
</evidence>
<reference evidence="2 3" key="1">
    <citation type="submission" date="2024-02" db="EMBL/GenBank/DDBJ databases">
        <title>Draft genome sequence of Collimonas sp. strain H4R21, an effective mineral-weathering bacterial strain isolated from the beech rhizosphere.</title>
        <authorList>
            <person name="Morin E."/>
            <person name="Uroz S."/>
            <person name="Leveau J.H.J."/>
            <person name="Kumar R."/>
            <person name="Rey M.W."/>
            <person name="Pham J."/>
        </authorList>
    </citation>
    <scope>NUCLEOTIDE SEQUENCE [LARGE SCALE GENOMIC DNA]</scope>
    <source>
        <strain evidence="2 3">H4R21</strain>
    </source>
</reference>
<dbReference type="Proteomes" id="UP001495910">
    <property type="component" value="Unassembled WGS sequence"/>
</dbReference>
<evidence type="ECO:0000313" key="3">
    <source>
        <dbReference type="Proteomes" id="UP001495910"/>
    </source>
</evidence>